<name>A0ABV2I2L7_9HYPH</name>
<evidence type="ECO:0000313" key="3">
    <source>
        <dbReference type="Proteomes" id="UP001549036"/>
    </source>
</evidence>
<accession>A0ABV2I2L7</accession>
<keyword evidence="1" id="KW-0812">Transmembrane</keyword>
<dbReference type="EMBL" id="JBEPLM010000020">
    <property type="protein sequence ID" value="MET3597110.1"/>
    <property type="molecule type" value="Genomic_DNA"/>
</dbReference>
<sequence>MTRDEFEKNRRRFGDDIDAWPLPFRREALEFMALGGDADPDGALDRLVREAAFVDGDDQALARKVMARIDAAAARPPLLPRFLVAPAGFAACAVVVLVAASVAGYQVARLQDEAQDSELLALASGARVPDDGGPAIATDPGEEGAL</sequence>
<organism evidence="2 3">
    <name type="scientific">Mesorhizobium shonense</name>
    <dbReference type="NCBI Taxonomy" id="1209948"/>
    <lineage>
        <taxon>Bacteria</taxon>
        <taxon>Pseudomonadati</taxon>
        <taxon>Pseudomonadota</taxon>
        <taxon>Alphaproteobacteria</taxon>
        <taxon>Hyphomicrobiales</taxon>
        <taxon>Phyllobacteriaceae</taxon>
        <taxon>Mesorhizobium</taxon>
    </lineage>
</organism>
<dbReference type="RefSeq" id="WP_292372750.1">
    <property type="nucleotide sequence ID" value="NZ_JBEPLM010000020.1"/>
</dbReference>
<evidence type="ECO:0000313" key="2">
    <source>
        <dbReference type="EMBL" id="MET3597110.1"/>
    </source>
</evidence>
<evidence type="ECO:0000256" key="1">
    <source>
        <dbReference type="SAM" id="Phobius"/>
    </source>
</evidence>
<keyword evidence="1" id="KW-1133">Transmembrane helix</keyword>
<reference evidence="2 3" key="1">
    <citation type="submission" date="2024-06" db="EMBL/GenBank/DDBJ databases">
        <title>Genomic Encyclopedia of Type Strains, Phase IV (KMG-IV): sequencing the most valuable type-strain genomes for metagenomic binning, comparative biology and taxonomic classification.</title>
        <authorList>
            <person name="Goeker M."/>
        </authorList>
    </citation>
    <scope>NUCLEOTIDE SEQUENCE [LARGE SCALE GENOMIC DNA]</scope>
    <source>
        <strain evidence="2 3">DSM 29846</strain>
    </source>
</reference>
<keyword evidence="1" id="KW-0472">Membrane</keyword>
<protein>
    <recommendedName>
        <fullName evidence="4">DUF1707 domain-containing protein</fullName>
    </recommendedName>
</protein>
<evidence type="ECO:0008006" key="4">
    <source>
        <dbReference type="Google" id="ProtNLM"/>
    </source>
</evidence>
<comment type="caution">
    <text evidence="2">The sequence shown here is derived from an EMBL/GenBank/DDBJ whole genome shotgun (WGS) entry which is preliminary data.</text>
</comment>
<feature type="transmembrane region" description="Helical" evidence="1">
    <location>
        <begin position="82"/>
        <end position="105"/>
    </location>
</feature>
<dbReference type="Proteomes" id="UP001549036">
    <property type="component" value="Unassembled WGS sequence"/>
</dbReference>
<gene>
    <name evidence="2" type="ORF">ABID26_006534</name>
</gene>
<keyword evidence="3" id="KW-1185">Reference proteome</keyword>
<proteinExistence type="predicted"/>